<sequence length="383" mass="43601">MEFQTNWPTKHLVLPFYHSIQGELLCWASKTNPNWETAFQAAAEKLTKYIKHETENIDSIIACLNLPKGSKNGDTSLANKDSNRIQGTRCKSILKRYAKLPIDKVQAHMFATRQHDEMVEYLGNNWPISPNEDIISYWKRQIISGNLPILGRIALQYLSIPDSSAAVERCYHLYDLEMAPLNCGYQDLPLSEPSKRRPHSIYISQSFSAWLKWFIPQVEDSIELFKQQVQTQDGFVSDYQQLKAWDHLYPKPHKSHENTMQLSFSLFVDWFNPLTNKLAGKQVSIGVLALNCLNLPPAMQWKMQYTFISGIVPAPNQPNMITINNILCECVDKLIKLNSGIHISTDKHLNGRKIIVKLGCLIGDIVVTHKIAGFASHSATCFT</sequence>
<protein>
    <recommendedName>
        <fullName evidence="1">HAT C-terminal dimerisation domain-containing protein</fullName>
    </recommendedName>
</protein>
<organism evidence="2 3">
    <name type="scientific">Austropuccinia psidii MF-1</name>
    <dbReference type="NCBI Taxonomy" id="1389203"/>
    <lineage>
        <taxon>Eukaryota</taxon>
        <taxon>Fungi</taxon>
        <taxon>Dikarya</taxon>
        <taxon>Basidiomycota</taxon>
        <taxon>Pucciniomycotina</taxon>
        <taxon>Pucciniomycetes</taxon>
        <taxon>Pucciniales</taxon>
        <taxon>Sphaerophragmiaceae</taxon>
        <taxon>Austropuccinia</taxon>
    </lineage>
</organism>
<dbReference type="GO" id="GO:0046983">
    <property type="term" value="F:protein dimerization activity"/>
    <property type="evidence" value="ECO:0007669"/>
    <property type="project" value="InterPro"/>
</dbReference>
<proteinExistence type="predicted"/>
<gene>
    <name evidence="2" type="ORF">O181_040859</name>
</gene>
<dbReference type="Pfam" id="PF05699">
    <property type="entry name" value="Dimer_Tnp_hAT"/>
    <property type="match status" value="1"/>
</dbReference>
<evidence type="ECO:0000259" key="1">
    <source>
        <dbReference type="Pfam" id="PF05699"/>
    </source>
</evidence>
<accession>A0A9Q3HFY5</accession>
<name>A0A9Q3HFY5_9BASI</name>
<dbReference type="OrthoDB" id="3268424at2759"/>
<evidence type="ECO:0000313" key="3">
    <source>
        <dbReference type="Proteomes" id="UP000765509"/>
    </source>
</evidence>
<dbReference type="InterPro" id="IPR008906">
    <property type="entry name" value="HATC_C_dom"/>
</dbReference>
<dbReference type="InterPro" id="IPR012337">
    <property type="entry name" value="RNaseH-like_sf"/>
</dbReference>
<reference evidence="2" key="1">
    <citation type="submission" date="2021-03" db="EMBL/GenBank/DDBJ databases">
        <title>Draft genome sequence of rust myrtle Austropuccinia psidii MF-1, a brazilian biotype.</title>
        <authorList>
            <person name="Quecine M.C."/>
            <person name="Pachon D.M.R."/>
            <person name="Bonatelli M.L."/>
            <person name="Correr F.H."/>
            <person name="Franceschini L.M."/>
            <person name="Leite T.F."/>
            <person name="Margarido G.R.A."/>
            <person name="Almeida C.A."/>
            <person name="Ferrarezi J.A."/>
            <person name="Labate C.A."/>
        </authorList>
    </citation>
    <scope>NUCLEOTIDE SEQUENCE</scope>
    <source>
        <strain evidence="2">MF-1</strain>
    </source>
</reference>
<dbReference type="SUPFAM" id="SSF53098">
    <property type="entry name" value="Ribonuclease H-like"/>
    <property type="match status" value="1"/>
</dbReference>
<dbReference type="Proteomes" id="UP000765509">
    <property type="component" value="Unassembled WGS sequence"/>
</dbReference>
<evidence type="ECO:0000313" key="2">
    <source>
        <dbReference type="EMBL" id="MBW0501144.1"/>
    </source>
</evidence>
<dbReference type="EMBL" id="AVOT02016171">
    <property type="protein sequence ID" value="MBW0501144.1"/>
    <property type="molecule type" value="Genomic_DNA"/>
</dbReference>
<feature type="domain" description="HAT C-terminal dimerisation" evidence="1">
    <location>
        <begin position="127"/>
        <end position="171"/>
    </location>
</feature>
<keyword evidence="3" id="KW-1185">Reference proteome</keyword>
<dbReference type="AlphaFoldDB" id="A0A9Q3HFY5"/>
<comment type="caution">
    <text evidence="2">The sequence shown here is derived from an EMBL/GenBank/DDBJ whole genome shotgun (WGS) entry which is preliminary data.</text>
</comment>